<sequence>MDNGLQKTKGRVSENQGLWRRNSGILQGANPQPPRHAQIPTGTEEDQQILNAIQDMPEYSALDAGNICVDDILDGTVPIELSHAGGEFQQLLEDDLQPKGKKCADTRTCQNRVLLRNQGFISQMDAMVDAYLNWSEALGVSGEGVAAPLSTESITQGTYPVQVIDVYETYHANVPLLEGSQGIVASLMLQGLFPSAPYTPTVAFTARSIELYCTTHLRCPHLAIQPFVKGLCDIHGVPFHPYLSKQFSITYDQYLAVRGAIDARVQAALKHNTPQWRLKHACPACTYKLKGEDQLVFDMLLTMDGNDSLKRIL</sequence>
<evidence type="ECO:0000256" key="1">
    <source>
        <dbReference type="SAM" id="MobiDB-lite"/>
    </source>
</evidence>
<dbReference type="AlphaFoldDB" id="A0A369J3N8"/>
<reference evidence="2" key="1">
    <citation type="submission" date="2018-04" db="EMBL/GenBank/DDBJ databases">
        <title>Whole genome sequencing of Hypsizygus marmoreus.</title>
        <authorList>
            <person name="Choi I.-G."/>
            <person name="Min B."/>
            <person name="Kim J.-G."/>
            <person name="Kim S."/>
            <person name="Oh Y.-L."/>
            <person name="Kong W.-S."/>
            <person name="Park H."/>
            <person name="Jeong J."/>
            <person name="Song E.-S."/>
        </authorList>
    </citation>
    <scope>NUCLEOTIDE SEQUENCE [LARGE SCALE GENOMIC DNA]</scope>
    <source>
        <strain evidence="2">51987-8</strain>
    </source>
</reference>
<accession>A0A369J3N8</accession>
<dbReference type="OrthoDB" id="2665372at2759"/>
<dbReference type="STRING" id="39966.A0A369J3N8"/>
<evidence type="ECO:0000313" key="3">
    <source>
        <dbReference type="Proteomes" id="UP000076154"/>
    </source>
</evidence>
<evidence type="ECO:0000313" key="2">
    <source>
        <dbReference type="EMBL" id="RDB14995.1"/>
    </source>
</evidence>
<keyword evidence="3" id="KW-1185">Reference proteome</keyword>
<evidence type="ECO:0008006" key="4">
    <source>
        <dbReference type="Google" id="ProtNLM"/>
    </source>
</evidence>
<name>A0A369J3N8_HYPMA</name>
<organism evidence="2 3">
    <name type="scientific">Hypsizygus marmoreus</name>
    <name type="common">White beech mushroom</name>
    <name type="synonym">Agaricus marmoreus</name>
    <dbReference type="NCBI Taxonomy" id="39966"/>
    <lineage>
        <taxon>Eukaryota</taxon>
        <taxon>Fungi</taxon>
        <taxon>Dikarya</taxon>
        <taxon>Basidiomycota</taxon>
        <taxon>Agaricomycotina</taxon>
        <taxon>Agaricomycetes</taxon>
        <taxon>Agaricomycetidae</taxon>
        <taxon>Agaricales</taxon>
        <taxon>Tricholomatineae</taxon>
        <taxon>Lyophyllaceae</taxon>
        <taxon>Hypsizygus</taxon>
    </lineage>
</organism>
<protein>
    <recommendedName>
        <fullName evidence="4">CxC1-like cysteine cluster associated with KDZ transposases domain-containing protein</fullName>
    </recommendedName>
</protein>
<gene>
    <name evidence="2" type="ORF">Hypma_016139</name>
</gene>
<proteinExistence type="predicted"/>
<dbReference type="InParanoid" id="A0A369J3N8"/>
<dbReference type="EMBL" id="LUEZ02000091">
    <property type="protein sequence ID" value="RDB14995.1"/>
    <property type="molecule type" value="Genomic_DNA"/>
</dbReference>
<comment type="caution">
    <text evidence="2">The sequence shown here is derived from an EMBL/GenBank/DDBJ whole genome shotgun (WGS) entry which is preliminary data.</text>
</comment>
<dbReference type="Proteomes" id="UP000076154">
    <property type="component" value="Unassembled WGS sequence"/>
</dbReference>
<feature type="region of interest" description="Disordered" evidence="1">
    <location>
        <begin position="1"/>
        <end position="40"/>
    </location>
</feature>